<dbReference type="Proteomes" id="UP000244240">
    <property type="component" value="Unassembled WGS sequence"/>
</dbReference>
<dbReference type="InterPro" id="IPR036161">
    <property type="entry name" value="RPB6/omega-like_sf"/>
</dbReference>
<dbReference type="NCBIfam" id="TIGR00690">
    <property type="entry name" value="rpoZ"/>
    <property type="match status" value="1"/>
</dbReference>
<evidence type="ECO:0000256" key="8">
    <source>
        <dbReference type="ARBA" id="ARBA00029924"/>
    </source>
</evidence>
<evidence type="ECO:0000256" key="1">
    <source>
        <dbReference type="ARBA" id="ARBA00006711"/>
    </source>
</evidence>
<sequence>MLYPSIDRLMSKADSKYTLVILAAKRARQLLEGATPHLESRSNKYVGIALEEIAEGHLVPPASAFDGGDKK</sequence>
<gene>
    <name evidence="10" type="primary">rpoZ</name>
    <name evidence="11" type="ORF">C8P63_1079</name>
</gene>
<organism evidence="11 12">
    <name type="scientific">Melghirimyces profundicolus</name>
    <dbReference type="NCBI Taxonomy" id="1242148"/>
    <lineage>
        <taxon>Bacteria</taxon>
        <taxon>Bacillati</taxon>
        <taxon>Bacillota</taxon>
        <taxon>Bacilli</taxon>
        <taxon>Bacillales</taxon>
        <taxon>Thermoactinomycetaceae</taxon>
        <taxon>Melghirimyces</taxon>
    </lineage>
</organism>
<protein>
    <recommendedName>
        <fullName evidence="3 10">DNA-directed RNA polymerase subunit omega</fullName>
        <shortName evidence="10">RNAP omega subunit</shortName>
        <ecNumber evidence="2 10">2.7.7.6</ecNumber>
    </recommendedName>
    <alternativeName>
        <fullName evidence="10">RNA polymerase omega subunit</fullName>
    </alternativeName>
    <alternativeName>
        <fullName evidence="8 10">Transcriptase subunit omega</fullName>
    </alternativeName>
</protein>
<dbReference type="PANTHER" id="PTHR34476">
    <property type="entry name" value="DNA-DIRECTED RNA POLYMERASE SUBUNIT OMEGA"/>
    <property type="match status" value="1"/>
</dbReference>
<proteinExistence type="inferred from homology"/>
<dbReference type="SMART" id="SM01409">
    <property type="entry name" value="RNA_pol_Rpb6"/>
    <property type="match status" value="1"/>
</dbReference>
<dbReference type="InterPro" id="IPR003716">
    <property type="entry name" value="DNA-dir_RNA_pol_omega"/>
</dbReference>
<keyword evidence="4 10" id="KW-0240">DNA-directed RNA polymerase</keyword>
<keyword evidence="6 10" id="KW-0548">Nucleotidyltransferase</keyword>
<reference evidence="11 12" key="1">
    <citation type="submission" date="2018-04" db="EMBL/GenBank/DDBJ databases">
        <title>Genomic Encyclopedia of Archaeal and Bacterial Type Strains, Phase II (KMG-II): from individual species to whole genera.</title>
        <authorList>
            <person name="Goeker M."/>
        </authorList>
    </citation>
    <scope>NUCLEOTIDE SEQUENCE [LARGE SCALE GENOMIC DNA]</scope>
    <source>
        <strain evidence="11 12">DSM 45787</strain>
    </source>
</reference>
<evidence type="ECO:0000256" key="6">
    <source>
        <dbReference type="ARBA" id="ARBA00022695"/>
    </source>
</evidence>
<comment type="similarity">
    <text evidence="1 10">Belongs to the RNA polymerase subunit omega family.</text>
</comment>
<evidence type="ECO:0000256" key="3">
    <source>
        <dbReference type="ARBA" id="ARBA00013725"/>
    </source>
</evidence>
<dbReference type="EMBL" id="QBKR01000007">
    <property type="protein sequence ID" value="PTX61215.1"/>
    <property type="molecule type" value="Genomic_DNA"/>
</dbReference>
<accession>A0A2T6BYR2</accession>
<keyword evidence="7 10" id="KW-0804">Transcription</keyword>
<dbReference type="InterPro" id="IPR006110">
    <property type="entry name" value="Pol_omega/Rpo6/RPB6"/>
</dbReference>
<dbReference type="OrthoDB" id="9815459at2"/>
<dbReference type="RefSeq" id="WP_108022519.1">
    <property type="nucleotide sequence ID" value="NZ_QBKR01000007.1"/>
</dbReference>
<dbReference type="GO" id="GO:0006351">
    <property type="term" value="P:DNA-templated transcription"/>
    <property type="evidence" value="ECO:0007669"/>
    <property type="project" value="UniProtKB-UniRule"/>
</dbReference>
<evidence type="ECO:0000256" key="4">
    <source>
        <dbReference type="ARBA" id="ARBA00022478"/>
    </source>
</evidence>
<dbReference type="Gene3D" id="3.90.940.10">
    <property type="match status" value="1"/>
</dbReference>
<evidence type="ECO:0000313" key="12">
    <source>
        <dbReference type="Proteomes" id="UP000244240"/>
    </source>
</evidence>
<dbReference type="HAMAP" id="MF_00366">
    <property type="entry name" value="RNApol_bact_RpoZ"/>
    <property type="match status" value="1"/>
</dbReference>
<dbReference type="AlphaFoldDB" id="A0A2T6BYR2"/>
<comment type="caution">
    <text evidence="11">The sequence shown here is derived from an EMBL/GenBank/DDBJ whole genome shotgun (WGS) entry which is preliminary data.</text>
</comment>
<evidence type="ECO:0000256" key="10">
    <source>
        <dbReference type="HAMAP-Rule" id="MF_00366"/>
    </source>
</evidence>
<evidence type="ECO:0000256" key="2">
    <source>
        <dbReference type="ARBA" id="ARBA00012418"/>
    </source>
</evidence>
<evidence type="ECO:0000256" key="5">
    <source>
        <dbReference type="ARBA" id="ARBA00022679"/>
    </source>
</evidence>
<keyword evidence="12" id="KW-1185">Reference proteome</keyword>
<dbReference type="EC" id="2.7.7.6" evidence="2 10"/>
<comment type="subunit">
    <text evidence="10">The RNAP catalytic core consists of 2 alpha, 1 beta, 1 beta' and 1 omega subunit. When a sigma factor is associated with the core the holoenzyme is formed, which can initiate transcription.</text>
</comment>
<keyword evidence="5 10" id="KW-0808">Transferase</keyword>
<name>A0A2T6BYR2_9BACL</name>
<dbReference type="GO" id="GO:0000428">
    <property type="term" value="C:DNA-directed RNA polymerase complex"/>
    <property type="evidence" value="ECO:0007669"/>
    <property type="project" value="UniProtKB-KW"/>
</dbReference>
<evidence type="ECO:0000256" key="9">
    <source>
        <dbReference type="ARBA" id="ARBA00048552"/>
    </source>
</evidence>
<evidence type="ECO:0000256" key="7">
    <source>
        <dbReference type="ARBA" id="ARBA00023163"/>
    </source>
</evidence>
<comment type="catalytic activity">
    <reaction evidence="9 10">
        <text>RNA(n) + a ribonucleoside 5'-triphosphate = RNA(n+1) + diphosphate</text>
        <dbReference type="Rhea" id="RHEA:21248"/>
        <dbReference type="Rhea" id="RHEA-COMP:14527"/>
        <dbReference type="Rhea" id="RHEA-COMP:17342"/>
        <dbReference type="ChEBI" id="CHEBI:33019"/>
        <dbReference type="ChEBI" id="CHEBI:61557"/>
        <dbReference type="ChEBI" id="CHEBI:140395"/>
        <dbReference type="EC" id="2.7.7.6"/>
    </reaction>
</comment>
<dbReference type="GO" id="GO:0003899">
    <property type="term" value="F:DNA-directed RNA polymerase activity"/>
    <property type="evidence" value="ECO:0007669"/>
    <property type="project" value="UniProtKB-UniRule"/>
</dbReference>
<dbReference type="GO" id="GO:0003677">
    <property type="term" value="F:DNA binding"/>
    <property type="evidence" value="ECO:0007669"/>
    <property type="project" value="UniProtKB-UniRule"/>
</dbReference>
<dbReference type="Pfam" id="PF01192">
    <property type="entry name" value="RNA_pol_Rpb6"/>
    <property type="match status" value="1"/>
</dbReference>
<evidence type="ECO:0000313" key="11">
    <source>
        <dbReference type="EMBL" id="PTX61215.1"/>
    </source>
</evidence>
<comment type="function">
    <text evidence="10">Promotes RNA polymerase assembly. Latches the N- and C-terminal regions of the beta' subunit thereby facilitating its interaction with the beta and alpha subunits.</text>
</comment>
<dbReference type="PANTHER" id="PTHR34476:SF1">
    <property type="entry name" value="DNA-DIRECTED RNA POLYMERASE SUBUNIT OMEGA"/>
    <property type="match status" value="1"/>
</dbReference>
<dbReference type="SUPFAM" id="SSF63562">
    <property type="entry name" value="RPB6/omega subunit-like"/>
    <property type="match status" value="1"/>
</dbReference>